<keyword evidence="2" id="KW-0805">Transcription regulation</keyword>
<feature type="compositionally biased region" description="Basic and acidic residues" evidence="6">
    <location>
        <begin position="568"/>
        <end position="588"/>
    </location>
</feature>
<keyword evidence="10" id="KW-1185">Reference proteome</keyword>
<dbReference type="GO" id="GO:0003677">
    <property type="term" value="F:DNA binding"/>
    <property type="evidence" value="ECO:0007669"/>
    <property type="project" value="UniProtKB-KW"/>
</dbReference>
<feature type="compositionally biased region" description="Polar residues" evidence="6">
    <location>
        <begin position="52"/>
        <end position="62"/>
    </location>
</feature>
<feature type="compositionally biased region" description="Low complexity" evidence="6">
    <location>
        <begin position="183"/>
        <end position="216"/>
    </location>
</feature>
<feature type="region of interest" description="Disordered" evidence="6">
    <location>
        <begin position="624"/>
        <end position="744"/>
    </location>
</feature>
<dbReference type="OMA" id="ADQDMEG"/>
<feature type="compositionally biased region" description="Low complexity" evidence="6">
    <location>
        <begin position="811"/>
        <end position="831"/>
    </location>
</feature>
<dbReference type="PROSITE" id="PS51486">
    <property type="entry name" value="REKLES"/>
    <property type="match status" value="1"/>
</dbReference>
<evidence type="ECO:0000313" key="9">
    <source>
        <dbReference type="EMBL" id="KNC28915.1"/>
    </source>
</evidence>
<evidence type="ECO:0000259" key="7">
    <source>
        <dbReference type="PROSITE" id="PS51011"/>
    </source>
</evidence>
<feature type="compositionally biased region" description="Basic and acidic residues" evidence="6">
    <location>
        <begin position="37"/>
        <end position="47"/>
    </location>
</feature>
<evidence type="ECO:0000313" key="10">
    <source>
        <dbReference type="Proteomes" id="UP000037069"/>
    </source>
</evidence>
<evidence type="ECO:0000256" key="3">
    <source>
        <dbReference type="ARBA" id="ARBA00023125"/>
    </source>
</evidence>
<keyword evidence="5" id="KW-0539">Nucleus</keyword>
<feature type="compositionally biased region" description="Low complexity" evidence="6">
    <location>
        <begin position="877"/>
        <end position="896"/>
    </location>
</feature>
<evidence type="ECO:0000256" key="1">
    <source>
        <dbReference type="ARBA" id="ARBA00004123"/>
    </source>
</evidence>
<dbReference type="InterPro" id="IPR036431">
    <property type="entry name" value="ARID_dom_sf"/>
</dbReference>
<feature type="domain" description="ARID" evidence="7">
    <location>
        <begin position="259"/>
        <end position="351"/>
    </location>
</feature>
<feature type="compositionally biased region" description="Polar residues" evidence="6">
    <location>
        <begin position="733"/>
        <end position="744"/>
    </location>
</feature>
<feature type="region of interest" description="Disordered" evidence="6">
    <location>
        <begin position="465"/>
        <end position="506"/>
    </location>
</feature>
<feature type="compositionally biased region" description="Acidic residues" evidence="6">
    <location>
        <begin position="631"/>
        <end position="643"/>
    </location>
</feature>
<dbReference type="OrthoDB" id="10044343at2759"/>
<accession>A0A0L0C9N2</accession>
<feature type="region of interest" description="Disordered" evidence="6">
    <location>
        <begin position="183"/>
        <end position="240"/>
    </location>
</feature>
<dbReference type="PANTHER" id="PTHR15348">
    <property type="entry name" value="AT-RICH INTERACTIVE DOMAIN-CONTAINING PROTEIN ARID DOMAIN- CONTAINING PROTEIN DEAD RINGER PROTEIN B-CELL REGULATOR OF IGH TRANSCRIPTION BRIGHT"/>
    <property type="match status" value="1"/>
</dbReference>
<dbReference type="SUPFAM" id="SSF46774">
    <property type="entry name" value="ARID-like"/>
    <property type="match status" value="1"/>
</dbReference>
<dbReference type="PROSITE" id="PS51011">
    <property type="entry name" value="ARID"/>
    <property type="match status" value="1"/>
</dbReference>
<feature type="region of interest" description="Disordered" evidence="6">
    <location>
        <begin position="869"/>
        <end position="924"/>
    </location>
</feature>
<evidence type="ECO:0000259" key="8">
    <source>
        <dbReference type="PROSITE" id="PS51486"/>
    </source>
</evidence>
<dbReference type="CDD" id="cd16881">
    <property type="entry name" value="ARID_Dri-like"/>
    <property type="match status" value="1"/>
</dbReference>
<keyword evidence="4" id="KW-0804">Transcription</keyword>
<dbReference type="STRING" id="7375.A0A0L0C9N2"/>
<name>A0A0L0C9N2_LUCCU</name>
<dbReference type="GO" id="GO:0005634">
    <property type="term" value="C:nucleus"/>
    <property type="evidence" value="ECO:0007669"/>
    <property type="project" value="UniProtKB-SubCell"/>
</dbReference>
<evidence type="ECO:0000256" key="6">
    <source>
        <dbReference type="SAM" id="MobiDB-lite"/>
    </source>
</evidence>
<dbReference type="Gene3D" id="1.10.150.60">
    <property type="entry name" value="ARID DNA-binding domain"/>
    <property type="match status" value="1"/>
</dbReference>
<feature type="compositionally biased region" description="Polar residues" evidence="6">
    <location>
        <begin position="554"/>
        <end position="567"/>
    </location>
</feature>
<dbReference type="EMBL" id="JRES01000729">
    <property type="protein sequence ID" value="KNC28915.1"/>
    <property type="molecule type" value="Genomic_DNA"/>
</dbReference>
<sequence>MQLNTMDCTGRSNLNERDSELGDDMSHDDHSDDEMRDCDSVEGDHISRVGSRLNSSMTSNGAGTAGDMSGPEHPNDMAMSHHHQFPSNHPLNALGSFMGIGSLHGIPNLQHNDVLEKLKMQVRDMKVGLMDQEYAAAHAAAFGSNVLSSPINTAFTLPPTTMASFTHAAQTLAAQAGNNINSHLNANSSSSSVGGPSVPNGSHNSFSFTSPTAPSTKDVNPASNSSTSSETSNSSQQNNGWSFEEQYKQVRQLYEINDDPKRKEFLDDLFSFMQKRGTPINRLPIMAKSVLDLYELYNLVIARGGLVDVINKKLWQEIIKGLHLPSSITSAAFTLRTQYMKYLYPYECEKKNLSTPAELQAAIDGNRREGRRSSYGQYEAMHNQMQMPQMARQSLPGGMQQMSPLALVTHAANNQQAQAAAAAAAAHHRLMAPSFGQVPNLVTQEIEQRMIEYLKLIQVKKEQNAMSNGSGAMGLSPHHQHQQQSQLQQQQQRQRSQSPEGNPGMNALEMSRVALWQMYQNNTSPPASVNTSPQGGAGSVNTNNGGSHDVQRSEAINLSDSPPNLTSIKREREREPSPEMSEHNDFHHQPPPAKRAGFPASFYLPPGMSGMAAAAAAANFHYKGGQHDSDAEADEENDDDDEGDHNTTANSSHDDPNERQHLNGSSLRAPRHHGSNSSVHNDKSDDSAIENSPSTSAASAGNGQISPVSTKKIHLSKQTQQQHHAATANNNTGSTLADNMTTGKSTSLGPFEALNLLSGMQFRVTRNGTNSNGEQELMVNLELNGIKYSGVLVANTSNQKMISTETTTSTSTLSVIGDNSFSNNKNVNNSNKSEKNITNTNRKNGSHCHSPKEDKDLVVAMDAMDDTSALTMRDTETPPNTSMTTTKTTPSTNQTNAVIANGPNPSSSSSNSNSNTLKDALITS</sequence>
<dbReference type="Pfam" id="PF01388">
    <property type="entry name" value="ARID"/>
    <property type="match status" value="1"/>
</dbReference>
<proteinExistence type="predicted"/>
<feature type="compositionally biased region" description="Polar residues" evidence="6">
    <location>
        <begin position="689"/>
        <end position="709"/>
    </location>
</feature>
<feature type="compositionally biased region" description="Polar residues" evidence="6">
    <location>
        <begin position="1"/>
        <end position="13"/>
    </location>
</feature>
<dbReference type="SMART" id="SM00501">
    <property type="entry name" value="BRIGHT"/>
    <property type="match status" value="1"/>
</dbReference>
<feature type="compositionally biased region" description="Low complexity" evidence="6">
    <location>
        <begin position="718"/>
        <end position="732"/>
    </location>
</feature>
<comment type="subcellular location">
    <subcellularLocation>
        <location evidence="1">Nucleus</location>
    </subcellularLocation>
</comment>
<comment type="caution">
    <text evidence="9">The sequence shown here is derived from an EMBL/GenBank/DDBJ whole genome shotgun (WGS) entry which is preliminary data.</text>
</comment>
<dbReference type="AlphaFoldDB" id="A0A0L0C9N2"/>
<reference evidence="9 10" key="1">
    <citation type="journal article" date="2015" name="Nat. Commun.">
        <title>Lucilia cuprina genome unlocks parasitic fly biology to underpin future interventions.</title>
        <authorList>
            <person name="Anstead C.A."/>
            <person name="Korhonen P.K."/>
            <person name="Young N.D."/>
            <person name="Hall R.S."/>
            <person name="Jex A.R."/>
            <person name="Murali S.C."/>
            <person name="Hughes D.S."/>
            <person name="Lee S.F."/>
            <person name="Perry T."/>
            <person name="Stroehlein A.J."/>
            <person name="Ansell B.R."/>
            <person name="Breugelmans B."/>
            <person name="Hofmann A."/>
            <person name="Qu J."/>
            <person name="Dugan S."/>
            <person name="Lee S.L."/>
            <person name="Chao H."/>
            <person name="Dinh H."/>
            <person name="Han Y."/>
            <person name="Doddapaneni H.V."/>
            <person name="Worley K.C."/>
            <person name="Muzny D.M."/>
            <person name="Ioannidis P."/>
            <person name="Waterhouse R.M."/>
            <person name="Zdobnov E.M."/>
            <person name="James P.J."/>
            <person name="Bagnall N.H."/>
            <person name="Kotze A.C."/>
            <person name="Gibbs R.A."/>
            <person name="Richards S."/>
            <person name="Batterham P."/>
            <person name="Gasser R.B."/>
        </authorList>
    </citation>
    <scope>NUCLEOTIDE SEQUENCE [LARGE SCALE GENOMIC DNA]</scope>
    <source>
        <strain evidence="9 10">LS</strain>
        <tissue evidence="9">Full body</tissue>
    </source>
</reference>
<evidence type="ECO:0000256" key="2">
    <source>
        <dbReference type="ARBA" id="ARBA00023015"/>
    </source>
</evidence>
<dbReference type="GO" id="GO:0006357">
    <property type="term" value="P:regulation of transcription by RNA polymerase II"/>
    <property type="evidence" value="ECO:0007669"/>
    <property type="project" value="InterPro"/>
</dbReference>
<keyword evidence="3" id="KW-0238">DNA-binding</keyword>
<feature type="compositionally biased region" description="Basic and acidic residues" evidence="6">
    <location>
        <begin position="14"/>
        <end position="30"/>
    </location>
</feature>
<feature type="compositionally biased region" description="Low complexity" evidence="6">
    <location>
        <begin position="482"/>
        <end position="499"/>
    </location>
</feature>
<dbReference type="SMART" id="SM01014">
    <property type="entry name" value="ARID"/>
    <property type="match status" value="1"/>
</dbReference>
<feature type="compositionally biased region" description="Low complexity" evidence="6">
    <location>
        <begin position="223"/>
        <end position="239"/>
    </location>
</feature>
<evidence type="ECO:0000256" key="4">
    <source>
        <dbReference type="ARBA" id="ARBA00023163"/>
    </source>
</evidence>
<feature type="domain" description="REKLES" evidence="8">
    <location>
        <begin position="687"/>
        <end position="799"/>
    </location>
</feature>
<feature type="region of interest" description="Disordered" evidence="6">
    <location>
        <begin position="522"/>
        <end position="598"/>
    </location>
</feature>
<feature type="compositionally biased region" description="Polar residues" evidence="6">
    <location>
        <begin position="522"/>
        <end position="546"/>
    </location>
</feature>
<dbReference type="InterPro" id="IPR023334">
    <property type="entry name" value="REKLES_domain"/>
</dbReference>
<feature type="compositionally biased region" description="Basic and acidic residues" evidence="6">
    <location>
        <begin position="652"/>
        <end position="661"/>
    </location>
</feature>
<gene>
    <name evidence="9" type="ORF">FF38_09687</name>
</gene>
<feature type="compositionally biased region" description="Low complexity" evidence="6">
    <location>
        <begin position="903"/>
        <end position="915"/>
    </location>
</feature>
<feature type="region of interest" description="Disordered" evidence="6">
    <location>
        <begin position="811"/>
        <end position="852"/>
    </location>
</feature>
<protein>
    <submittedName>
        <fullName evidence="9">Protein dead ringer</fullName>
    </submittedName>
</protein>
<dbReference type="PANTHER" id="PTHR15348:SF0">
    <property type="entry name" value="PROTEIN DEAD RINGER"/>
    <property type="match status" value="1"/>
</dbReference>
<dbReference type="InterPro" id="IPR001606">
    <property type="entry name" value="ARID_dom"/>
</dbReference>
<dbReference type="FunFam" id="1.10.150.60:FF:000007">
    <property type="entry name" value="AT-rich interactive domain-containing protein 3C"/>
    <property type="match status" value="1"/>
</dbReference>
<dbReference type="Proteomes" id="UP000037069">
    <property type="component" value="Unassembled WGS sequence"/>
</dbReference>
<evidence type="ECO:0000256" key="5">
    <source>
        <dbReference type="ARBA" id="ARBA00023242"/>
    </source>
</evidence>
<organism evidence="9 10">
    <name type="scientific">Lucilia cuprina</name>
    <name type="common">Green bottle fly</name>
    <name type="synonym">Australian sheep blowfly</name>
    <dbReference type="NCBI Taxonomy" id="7375"/>
    <lineage>
        <taxon>Eukaryota</taxon>
        <taxon>Metazoa</taxon>
        <taxon>Ecdysozoa</taxon>
        <taxon>Arthropoda</taxon>
        <taxon>Hexapoda</taxon>
        <taxon>Insecta</taxon>
        <taxon>Pterygota</taxon>
        <taxon>Neoptera</taxon>
        <taxon>Endopterygota</taxon>
        <taxon>Diptera</taxon>
        <taxon>Brachycera</taxon>
        <taxon>Muscomorpha</taxon>
        <taxon>Oestroidea</taxon>
        <taxon>Calliphoridae</taxon>
        <taxon>Luciliinae</taxon>
        <taxon>Lucilia</taxon>
    </lineage>
</organism>
<dbReference type="InterPro" id="IPR045147">
    <property type="entry name" value="ARI3A/B/C"/>
</dbReference>
<feature type="region of interest" description="Disordered" evidence="6">
    <location>
        <begin position="1"/>
        <end position="87"/>
    </location>
</feature>